<evidence type="ECO:0000313" key="1">
    <source>
        <dbReference type="EMBL" id="KAJ8649327.1"/>
    </source>
</evidence>
<reference evidence="1 2" key="1">
    <citation type="journal article" date="2022" name="Hortic Res">
        <title>A haplotype resolved chromosomal level avocado genome allows analysis of novel avocado genes.</title>
        <authorList>
            <person name="Nath O."/>
            <person name="Fletcher S.J."/>
            <person name="Hayward A."/>
            <person name="Shaw L.M."/>
            <person name="Masouleh A.K."/>
            <person name="Furtado A."/>
            <person name="Henry R.J."/>
            <person name="Mitter N."/>
        </authorList>
    </citation>
    <scope>NUCLEOTIDE SEQUENCE [LARGE SCALE GENOMIC DNA]</scope>
    <source>
        <strain evidence="2">cv. Hass</strain>
    </source>
</reference>
<dbReference type="Proteomes" id="UP001234297">
    <property type="component" value="Chromosome 1"/>
</dbReference>
<name>A0ACC2MU91_PERAE</name>
<proteinExistence type="predicted"/>
<sequence length="235" mass="27319">MVLSMHKDSSKQLDSSKYVRYTPEQVEALERVFMECPKPSSIRWQRLIRECPILSNIESKKIKVWFQNRSDLFLHGASCFLFWQWPSNIWLVDWLPLRKTSVHQTYLFLTTLPLKKTGAPFSGHLLRSQHEFDRLSSPDVVALFCSISVTGNRKRRSLETSIWFLWSSENRTRNSSSFLFSSFCWLFQLVELCTGSSIPSSSTSNEQMILTSGFQYNLGGFKVRVGKIVVPQRKF</sequence>
<dbReference type="EMBL" id="CM056809">
    <property type="protein sequence ID" value="KAJ8649327.1"/>
    <property type="molecule type" value="Genomic_DNA"/>
</dbReference>
<gene>
    <name evidence="1" type="ORF">MRB53_002350</name>
</gene>
<evidence type="ECO:0000313" key="2">
    <source>
        <dbReference type="Proteomes" id="UP001234297"/>
    </source>
</evidence>
<protein>
    <submittedName>
        <fullName evidence="1">Uncharacterized protein</fullName>
    </submittedName>
</protein>
<organism evidence="1 2">
    <name type="scientific">Persea americana</name>
    <name type="common">Avocado</name>
    <dbReference type="NCBI Taxonomy" id="3435"/>
    <lineage>
        <taxon>Eukaryota</taxon>
        <taxon>Viridiplantae</taxon>
        <taxon>Streptophyta</taxon>
        <taxon>Embryophyta</taxon>
        <taxon>Tracheophyta</taxon>
        <taxon>Spermatophyta</taxon>
        <taxon>Magnoliopsida</taxon>
        <taxon>Magnoliidae</taxon>
        <taxon>Laurales</taxon>
        <taxon>Lauraceae</taxon>
        <taxon>Persea</taxon>
    </lineage>
</organism>
<accession>A0ACC2MU91</accession>
<comment type="caution">
    <text evidence="1">The sequence shown here is derived from an EMBL/GenBank/DDBJ whole genome shotgun (WGS) entry which is preliminary data.</text>
</comment>
<keyword evidence="2" id="KW-1185">Reference proteome</keyword>